<dbReference type="GO" id="GO:0005524">
    <property type="term" value="F:ATP binding"/>
    <property type="evidence" value="ECO:0007669"/>
    <property type="project" value="InterPro"/>
</dbReference>
<keyword evidence="1" id="KW-0653">Protein transport</keyword>
<evidence type="ECO:0000256" key="2">
    <source>
        <dbReference type="ARBA" id="ARBA00023010"/>
    </source>
</evidence>
<dbReference type="InterPro" id="IPR011115">
    <property type="entry name" value="SecA_DEAD"/>
</dbReference>
<dbReference type="VEuPathDB" id="VectorBase:PPAI006644"/>
<keyword evidence="5" id="KW-1185">Reference proteome</keyword>
<dbReference type="Pfam" id="PF07517">
    <property type="entry name" value="SecA_DEAD"/>
    <property type="match status" value="1"/>
</dbReference>
<dbReference type="GO" id="GO:0006886">
    <property type="term" value="P:intracellular protein transport"/>
    <property type="evidence" value="ECO:0007669"/>
    <property type="project" value="InterPro"/>
</dbReference>
<dbReference type="PROSITE" id="PS51196">
    <property type="entry name" value="SECA_MOTOR_DEAD"/>
    <property type="match status" value="1"/>
</dbReference>
<dbReference type="InterPro" id="IPR011990">
    <property type="entry name" value="TPR-like_helical_dom_sf"/>
</dbReference>
<dbReference type="GO" id="GO:0017038">
    <property type="term" value="P:protein import"/>
    <property type="evidence" value="ECO:0007669"/>
    <property type="project" value="InterPro"/>
</dbReference>
<evidence type="ECO:0000313" key="5">
    <source>
        <dbReference type="Proteomes" id="UP000092462"/>
    </source>
</evidence>
<keyword evidence="1" id="KW-0813">Transport</keyword>
<dbReference type="Proteomes" id="UP000092462">
    <property type="component" value="Unassembled WGS sequence"/>
</dbReference>
<dbReference type="InterPro" id="IPR036670">
    <property type="entry name" value="SecA_X-link_sf"/>
</dbReference>
<reference evidence="4" key="1">
    <citation type="submission" date="2022-08" db="UniProtKB">
        <authorList>
            <consortium name="EnsemblMetazoa"/>
        </authorList>
    </citation>
    <scope>IDENTIFICATION</scope>
    <source>
        <strain evidence="4">Israel</strain>
    </source>
</reference>
<evidence type="ECO:0000313" key="4">
    <source>
        <dbReference type="EnsemblMetazoa" id="PPAI006644-PA"/>
    </source>
</evidence>
<dbReference type="Gene3D" id="3.40.50.300">
    <property type="entry name" value="P-loop containing nucleotide triphosphate hydrolases"/>
    <property type="match status" value="2"/>
</dbReference>
<evidence type="ECO:0000256" key="1">
    <source>
        <dbReference type="ARBA" id="ARBA00022927"/>
    </source>
</evidence>
<keyword evidence="2" id="KW-0811">Translocation</keyword>
<protein>
    <recommendedName>
        <fullName evidence="3">SecA family profile domain-containing protein</fullName>
    </recommendedName>
</protein>
<dbReference type="EMBL" id="AJVK01058499">
    <property type="status" value="NOT_ANNOTATED_CDS"/>
    <property type="molecule type" value="Genomic_DNA"/>
</dbReference>
<sequence length="961" mass="109143">MVDNSMDPLLDYNNLIRIKWIIRNGRKEFFASLSVTVAENSKIDTKKSAYQSDVLYGTSGDFQADILRTEFLGQDIRGDRGFNIVVVDEVDSMLFDYRSHSVRLSDATPGMIHLELPLAVIWQHINQIVAHFTTVGDQVYFIVEDFERNGDEIKLYSGKNWQSCAMIVDDKRKFIIEQTQSHLEQLLRELSPEERDEYRAYKSLNNQIANLEEEISKTSCDEEKESKKDHCKSLLEKLKTLPWKERYPVLDVPNHLRSIAVSRIPNWTRSALNAAYGYKKGAHYAVQNDRIVPIQYNETGVLQPNMVWSDGLTQFLQLKEGLRMDPEGVSTNFISNVSFFQRYGSAIYGLTGTLGRGTDLKTSESVESHGGMYVAVTFLPKSFRVEMQNVGRTGRSGKKGMGQLIIYNPAKSNIKDIKKDRNAHESAANEKAIQDAEKMLLQDRLFKEFCTLEREYLSGVSMISMRQKWVNLTESYEQYKASEFSPDKITKYVDDMVLKRKKTLVNEVQCKIDSLTDEEKSKLTEDDKQNYYKKAANQAESERSIFKEQHKKLVLDHFFRSQSHQPEELLSCLKDGREFESKFSTFALRYQWGLSDRRGFEECWGLWLKSQNFDENRTSMDEALNRFHNSFGTPFKERAENDELVQNPYYYVLKGNRYLTSGRDTLDQAISCYDRAIAMDPDFSVNARYNKAMTLLSFEENEGPRQRLAYAELKRAKEIIVTIAKPALLSLNVLIGENRERIHTSEHIQHQLNLLSQQENYINKACKVIEEAQSKEYHVKLTANPIIDTFEPDEQHKYNKAIDEATVNGFTHLFTIEVVKPFPWASIIGLALLSLAQMVAGCLLVACTAGAVGTGLIAEGVSDMITVVKSAIEGSFDWAAWAIEKAVGLAISIISCGIKTLSKGLTAVKDGIKAVTNTAKTVINKVTTGEITKQGIKLAAKELGKALAKGFIFAHLQHPNV</sequence>
<dbReference type="InterPro" id="IPR000185">
    <property type="entry name" value="SecA"/>
</dbReference>
<dbReference type="InterPro" id="IPR027417">
    <property type="entry name" value="P-loop_NTPase"/>
</dbReference>
<dbReference type="Gene3D" id="1.25.40.10">
    <property type="entry name" value="Tetratricopeptide repeat domain"/>
    <property type="match status" value="1"/>
</dbReference>
<dbReference type="GO" id="GO:0016020">
    <property type="term" value="C:membrane"/>
    <property type="evidence" value="ECO:0007669"/>
    <property type="project" value="InterPro"/>
</dbReference>
<name>A0A1B0DF36_PHLPP</name>
<dbReference type="SUPFAM" id="SSF52540">
    <property type="entry name" value="P-loop containing nucleoside triphosphate hydrolases"/>
    <property type="match status" value="1"/>
</dbReference>
<feature type="domain" description="SecA family profile" evidence="3">
    <location>
        <begin position="1"/>
        <end position="353"/>
    </location>
</feature>
<proteinExistence type="predicted"/>
<dbReference type="PANTHER" id="PTHR30612:SF0">
    <property type="entry name" value="CHLOROPLAST PROTEIN-TRANSPORTING ATPASE"/>
    <property type="match status" value="1"/>
</dbReference>
<accession>A0A1B0DF36</accession>
<dbReference type="AlphaFoldDB" id="A0A1B0DF36"/>
<dbReference type="VEuPathDB" id="VectorBase:PPAPM1_009818"/>
<dbReference type="InterPro" id="IPR014018">
    <property type="entry name" value="SecA_motor_DEAD"/>
</dbReference>
<dbReference type="SUPFAM" id="SSF81767">
    <property type="entry name" value="Pre-protein crosslinking domain of SecA"/>
    <property type="match status" value="1"/>
</dbReference>
<dbReference type="PRINTS" id="PR00906">
    <property type="entry name" value="SECA"/>
</dbReference>
<dbReference type="PANTHER" id="PTHR30612">
    <property type="entry name" value="SECA INNER MEMBRANE COMPONENT OF SEC PROTEIN SECRETION SYSTEM"/>
    <property type="match status" value="1"/>
</dbReference>
<dbReference type="GO" id="GO:0006605">
    <property type="term" value="P:protein targeting"/>
    <property type="evidence" value="ECO:0007669"/>
    <property type="project" value="InterPro"/>
</dbReference>
<dbReference type="Gene3D" id="3.90.1440.10">
    <property type="entry name" value="SecA, preprotein cross-linking domain"/>
    <property type="match status" value="1"/>
</dbReference>
<dbReference type="EnsemblMetazoa" id="PPAI006644-RA">
    <property type="protein sequence ID" value="PPAI006644-PA"/>
    <property type="gene ID" value="PPAI006644"/>
</dbReference>
<organism evidence="4 5">
    <name type="scientific">Phlebotomus papatasi</name>
    <name type="common">Sandfly</name>
    <dbReference type="NCBI Taxonomy" id="29031"/>
    <lineage>
        <taxon>Eukaryota</taxon>
        <taxon>Metazoa</taxon>
        <taxon>Ecdysozoa</taxon>
        <taxon>Arthropoda</taxon>
        <taxon>Hexapoda</taxon>
        <taxon>Insecta</taxon>
        <taxon>Pterygota</taxon>
        <taxon>Neoptera</taxon>
        <taxon>Endopterygota</taxon>
        <taxon>Diptera</taxon>
        <taxon>Nematocera</taxon>
        <taxon>Psychodoidea</taxon>
        <taxon>Psychodidae</taxon>
        <taxon>Phlebotomus</taxon>
        <taxon>Phlebotomus</taxon>
    </lineage>
</organism>
<dbReference type="SUPFAM" id="SSF48452">
    <property type="entry name" value="TPR-like"/>
    <property type="match status" value="1"/>
</dbReference>
<evidence type="ECO:0000259" key="3">
    <source>
        <dbReference type="PROSITE" id="PS51196"/>
    </source>
</evidence>